<reference evidence="1 2" key="1">
    <citation type="journal article" date="2020" name="BMC Genomics">
        <title>Intraspecific diversification of the crop wild relative Brassica cretica Lam. using demographic model selection.</title>
        <authorList>
            <person name="Kioukis A."/>
            <person name="Michalopoulou V.A."/>
            <person name="Briers L."/>
            <person name="Pirintsos S."/>
            <person name="Studholme D.J."/>
            <person name="Pavlidis P."/>
            <person name="Sarris P.F."/>
        </authorList>
    </citation>
    <scope>NUCLEOTIDE SEQUENCE [LARGE SCALE GENOMIC DNA]</scope>
    <source>
        <strain evidence="2">cv. PFS-1207/04</strain>
    </source>
</reference>
<keyword evidence="2" id="KW-1185">Reference proteome</keyword>
<organism evidence="1 2">
    <name type="scientific">Brassica cretica</name>
    <name type="common">Mustard</name>
    <dbReference type="NCBI Taxonomy" id="69181"/>
    <lineage>
        <taxon>Eukaryota</taxon>
        <taxon>Viridiplantae</taxon>
        <taxon>Streptophyta</taxon>
        <taxon>Embryophyta</taxon>
        <taxon>Tracheophyta</taxon>
        <taxon>Spermatophyta</taxon>
        <taxon>Magnoliopsida</taxon>
        <taxon>eudicotyledons</taxon>
        <taxon>Gunneridae</taxon>
        <taxon>Pentapetalae</taxon>
        <taxon>rosids</taxon>
        <taxon>malvids</taxon>
        <taxon>Brassicales</taxon>
        <taxon>Brassicaceae</taxon>
        <taxon>Brassiceae</taxon>
        <taxon>Brassica</taxon>
    </lineage>
</organism>
<gene>
    <name evidence="1" type="ORF">DY000_02061401</name>
</gene>
<dbReference type="EMBL" id="QGKV02001556">
    <property type="protein sequence ID" value="KAF3516754.1"/>
    <property type="molecule type" value="Genomic_DNA"/>
</dbReference>
<accession>A0ABQ7ARZ4</accession>
<evidence type="ECO:0000313" key="1">
    <source>
        <dbReference type="EMBL" id="KAF3516754.1"/>
    </source>
</evidence>
<proteinExistence type="predicted"/>
<comment type="caution">
    <text evidence="1">The sequence shown here is derived from an EMBL/GenBank/DDBJ whole genome shotgun (WGS) entry which is preliminary data.</text>
</comment>
<name>A0ABQ7ARZ4_BRACR</name>
<sequence>MLCIDVFVTLTNFTFGSVFAGVKEGSGFLISSDTVSLGHSYTKSVSPVECTAPPDLLLHVFPLPLMLASSPPVTIIPPPPLSHTDEVDPSPSPSRCNNDTFLCSDLQRRVTLPSSLSAEQSENGACDILPLSKILICSPLCYEFGPHPASQRTMPHSKPFRLISSMSIPTISCSLEQPFQRYKWISFQMFLYNEQVSM</sequence>
<dbReference type="Proteomes" id="UP000266723">
    <property type="component" value="Unassembled WGS sequence"/>
</dbReference>
<protein>
    <submittedName>
        <fullName evidence="1">Uncharacterized protein</fullName>
    </submittedName>
</protein>
<evidence type="ECO:0000313" key="2">
    <source>
        <dbReference type="Proteomes" id="UP000266723"/>
    </source>
</evidence>